<dbReference type="PRINTS" id="PR00480">
    <property type="entry name" value="ASTACIN"/>
</dbReference>
<keyword evidence="1 6" id="KW-0645">Protease</keyword>
<dbReference type="PANTHER" id="PTHR10127">
    <property type="entry name" value="DISCOIDIN, CUB, EGF, LAMININ , AND ZINC METALLOPROTEASE DOMAIN CONTAINING"/>
    <property type="match status" value="1"/>
</dbReference>
<protein>
    <recommendedName>
        <fullName evidence="7">Metalloendopeptidase</fullName>
        <ecNumber evidence="7">3.4.24.-</ecNumber>
    </recommendedName>
</protein>
<evidence type="ECO:0000256" key="3">
    <source>
        <dbReference type="ARBA" id="ARBA00022801"/>
    </source>
</evidence>
<dbReference type="InterPro" id="IPR001506">
    <property type="entry name" value="Peptidase_M12A"/>
</dbReference>
<reference evidence="10" key="1">
    <citation type="submission" date="2021-02" db="EMBL/GenBank/DDBJ databases">
        <authorList>
            <person name="Nowell W R."/>
        </authorList>
    </citation>
    <scope>NUCLEOTIDE SEQUENCE</scope>
</reference>
<evidence type="ECO:0000256" key="1">
    <source>
        <dbReference type="ARBA" id="ARBA00022670"/>
    </source>
</evidence>
<keyword evidence="2 6" id="KW-0479">Metal-binding</keyword>
<evidence type="ECO:0000256" key="8">
    <source>
        <dbReference type="SAM" id="MobiDB-lite"/>
    </source>
</evidence>
<dbReference type="Pfam" id="PF01400">
    <property type="entry name" value="Astacin"/>
    <property type="match status" value="3"/>
</dbReference>
<keyword evidence="7" id="KW-0732">Signal</keyword>
<dbReference type="InterPro" id="IPR006026">
    <property type="entry name" value="Peptidase_Metallo"/>
</dbReference>
<dbReference type="InterPro" id="IPR024079">
    <property type="entry name" value="MetalloPept_cat_dom_sf"/>
</dbReference>
<evidence type="ECO:0000256" key="4">
    <source>
        <dbReference type="ARBA" id="ARBA00022833"/>
    </source>
</evidence>
<evidence type="ECO:0000256" key="6">
    <source>
        <dbReference type="PROSITE-ProRule" id="PRU01211"/>
    </source>
</evidence>
<dbReference type="InterPro" id="IPR034035">
    <property type="entry name" value="Astacin-like_dom"/>
</dbReference>
<dbReference type="PROSITE" id="PS51864">
    <property type="entry name" value="ASTACIN"/>
    <property type="match status" value="2"/>
</dbReference>
<evidence type="ECO:0000259" key="9">
    <source>
        <dbReference type="PROSITE" id="PS51864"/>
    </source>
</evidence>
<feature type="binding site" evidence="6">
    <location>
        <position position="558"/>
    </location>
    <ligand>
        <name>Zn(2+)</name>
        <dbReference type="ChEBI" id="CHEBI:29105"/>
        <note>catalytic</note>
    </ligand>
</feature>
<keyword evidence="11" id="KW-1185">Reference proteome</keyword>
<evidence type="ECO:0000256" key="7">
    <source>
        <dbReference type="RuleBase" id="RU361183"/>
    </source>
</evidence>
<feature type="signal peptide" evidence="7">
    <location>
        <begin position="1"/>
        <end position="20"/>
    </location>
</feature>
<dbReference type="SUPFAM" id="SSF55486">
    <property type="entry name" value="Metalloproteases ('zincins'), catalytic domain"/>
    <property type="match status" value="2"/>
</dbReference>
<comment type="caution">
    <text evidence="10">The sequence shown here is derived from an EMBL/GenBank/DDBJ whole genome shotgun (WGS) entry which is preliminary data.</text>
</comment>
<dbReference type="EMBL" id="CAJNOR010001298">
    <property type="protein sequence ID" value="CAF1116288.1"/>
    <property type="molecule type" value="Genomic_DNA"/>
</dbReference>
<dbReference type="AlphaFoldDB" id="A0A814Q9Q1"/>
<comment type="caution">
    <text evidence="6">Lacks conserved residue(s) required for the propagation of feature annotation.</text>
</comment>
<dbReference type="Proteomes" id="UP000663828">
    <property type="component" value="Unassembled WGS sequence"/>
</dbReference>
<dbReference type="CDD" id="cd04280">
    <property type="entry name" value="ZnMc_astacin_like"/>
    <property type="match status" value="1"/>
</dbReference>
<feature type="binding site" evidence="6">
    <location>
        <position position="568"/>
    </location>
    <ligand>
        <name>Zn(2+)</name>
        <dbReference type="ChEBI" id="CHEBI:29105"/>
        <note>catalytic</note>
    </ligand>
</feature>
<feature type="compositionally biased region" description="Low complexity" evidence="8">
    <location>
        <begin position="952"/>
        <end position="971"/>
    </location>
</feature>
<dbReference type="EC" id="3.4.24.-" evidence="7"/>
<keyword evidence="4 6" id="KW-0862">Zinc</keyword>
<dbReference type="GO" id="GO:0004222">
    <property type="term" value="F:metalloendopeptidase activity"/>
    <property type="evidence" value="ECO:0007669"/>
    <property type="project" value="UniProtKB-UniRule"/>
</dbReference>
<feature type="domain" description="Peptidase M12A" evidence="9">
    <location>
        <begin position="58"/>
        <end position="277"/>
    </location>
</feature>
<accession>A0A814Q9Q1</accession>
<dbReference type="SMART" id="SM00235">
    <property type="entry name" value="ZnMc"/>
    <property type="match status" value="2"/>
</dbReference>
<dbReference type="GO" id="GO:0008270">
    <property type="term" value="F:zinc ion binding"/>
    <property type="evidence" value="ECO:0007669"/>
    <property type="project" value="UniProtKB-UniRule"/>
</dbReference>
<gene>
    <name evidence="10" type="ORF">XAT740_LOCUS19132</name>
</gene>
<name>A0A814Q9Q1_ADIRI</name>
<feature type="active site" evidence="6">
    <location>
        <position position="559"/>
    </location>
</feature>
<comment type="cofactor">
    <cofactor evidence="6 7">
        <name>Zn(2+)</name>
        <dbReference type="ChEBI" id="CHEBI:29105"/>
    </cofactor>
    <text evidence="6 7">Binds 1 zinc ion per subunit.</text>
</comment>
<keyword evidence="3 6" id="KW-0378">Hydrolase</keyword>
<dbReference type="Gene3D" id="3.40.390.10">
    <property type="entry name" value="Collagenase (Catalytic Domain)"/>
    <property type="match status" value="3"/>
</dbReference>
<feature type="binding site" evidence="6">
    <location>
        <position position="562"/>
    </location>
    <ligand>
        <name>Zn(2+)</name>
        <dbReference type="ChEBI" id="CHEBI:29105"/>
        <note>catalytic</note>
    </ligand>
</feature>
<evidence type="ECO:0000256" key="5">
    <source>
        <dbReference type="ARBA" id="ARBA00023049"/>
    </source>
</evidence>
<dbReference type="PANTHER" id="PTHR10127:SF780">
    <property type="entry name" value="METALLOENDOPEPTIDASE"/>
    <property type="match status" value="1"/>
</dbReference>
<proteinExistence type="predicted"/>
<organism evidence="10 11">
    <name type="scientific">Adineta ricciae</name>
    <name type="common">Rotifer</name>
    <dbReference type="NCBI Taxonomy" id="249248"/>
    <lineage>
        <taxon>Eukaryota</taxon>
        <taxon>Metazoa</taxon>
        <taxon>Spiralia</taxon>
        <taxon>Gnathifera</taxon>
        <taxon>Rotifera</taxon>
        <taxon>Eurotatoria</taxon>
        <taxon>Bdelloidea</taxon>
        <taxon>Adinetida</taxon>
        <taxon>Adinetidae</taxon>
        <taxon>Adineta</taxon>
    </lineage>
</organism>
<feature type="region of interest" description="Disordered" evidence="8">
    <location>
        <begin position="949"/>
        <end position="971"/>
    </location>
</feature>
<feature type="chain" id="PRO_5033109632" description="Metalloendopeptidase" evidence="7">
    <location>
        <begin position="21"/>
        <end position="971"/>
    </location>
</feature>
<evidence type="ECO:0000313" key="10">
    <source>
        <dbReference type="EMBL" id="CAF1116288.1"/>
    </source>
</evidence>
<sequence>MFGYYSIYVAIIALFLQISGYPAGNKTYSKLERSIENPQLIEGDMLFHPVLQSVPRGVAVRDTGVAWTNGIIPYQIDPNYTLDQRALIVNTMRKMERLVAINNVVCIQFRPKQSSDRHFIEIVHGLGCSSYVGQSIHETSSHIVTLNSPSCFTEGIIIHELLHTLGRILILNKMIITRALLGFYHEQSRPDRDNYIRVLYENILADEQKNFEKYNDAFVNTLNTSYDYSSIMHYGRQFFSSNGLPTIEPLQANVVIGQRDNMSSTDIHEVRLLYNCSAIGVTLPEVNITTARPDTTLPSPVVSSYSNALTRHSLMYNRDEVMNKYYYDAVNITVPISGTYRFKCISNIDTFGYLYMNEFDPEYISNNLINTNDDDEEDPQFVISHTLYSSVTYILIITTSNPNTTGSFAIKAVGPAAVNFNTIRITSSYNRLVYSWLFTTSELIEGDMLFHSSSHLNPRGVARRGVIWTYGIVPYQIEPRYTLDQRAFIVNTMRKMERLVAINNVVCIQFRPKQSSDRHFIEIVNGFGCSSYVGQGGASSHQVSLEYPRCFTEGMIMHELLHTLGFYHEQSRPDRDNYIRVLYGNILIERRHEFEKYNDTFVDTLNTSYDYSSLMHYEKNTFSQNGLPTIEPLQANVTIGQRHIMSSTDIREVRLLYNCSAIGVTLPEITTTTPQNQYSVNTTVLSAWTTNSRKYIRHSASTTHTYYEAYRVTVPINGSYIFTSSSKVDTYGYLYSDSFSPVDTRQNLITEDDDNGGNSQFRFETTLEPNRTYILVATTYRENTTGEYRLIISGLASVNITLVDDASTTLVSSATTNEYATASSKNVLSCYDGELTTDLVIYNRENIFGIYYYNAIQINVPMSDNYVLISSSVVDTYGYLYMNSFTPHNMSSNLLAKDDNNAGNKQFSISYKLYSSITYILITTTYNSNVTGNFRIEVRGPAEVTFSALKQSSSTTRPTSSPSTSRGESSC</sequence>
<evidence type="ECO:0000256" key="2">
    <source>
        <dbReference type="ARBA" id="ARBA00022723"/>
    </source>
</evidence>
<dbReference type="GO" id="GO:0006508">
    <property type="term" value="P:proteolysis"/>
    <property type="evidence" value="ECO:0007669"/>
    <property type="project" value="UniProtKB-KW"/>
</dbReference>
<feature type="domain" description="Peptidase M12A" evidence="9">
    <location>
        <begin position="459"/>
        <end position="660"/>
    </location>
</feature>
<keyword evidence="5 6" id="KW-0482">Metalloprotease</keyword>
<evidence type="ECO:0000313" key="11">
    <source>
        <dbReference type="Proteomes" id="UP000663828"/>
    </source>
</evidence>